<evidence type="ECO:0000256" key="3">
    <source>
        <dbReference type="ARBA" id="ARBA00023163"/>
    </source>
</evidence>
<dbReference type="InterPro" id="IPR011006">
    <property type="entry name" value="CheY-like_superfamily"/>
</dbReference>
<name>D6X8S4_STRE2</name>
<keyword evidence="2" id="KW-0238">DNA-binding</keyword>
<evidence type="ECO:0000256" key="4">
    <source>
        <dbReference type="PROSITE-ProRule" id="PRU00169"/>
    </source>
</evidence>
<reference evidence="7" key="1">
    <citation type="submission" date="2008-02" db="EMBL/GenBank/DDBJ databases">
        <authorList>
            <consortium name="The Broad Institute Genome Sequencing Platform"/>
            <person name="Fischbach M."/>
            <person name="Ward D."/>
            <person name="Young S."/>
            <person name="Jaffe D."/>
            <person name="Gnerre S."/>
            <person name="Berlin A."/>
            <person name="Heiman D."/>
            <person name="Hepburn T."/>
            <person name="Sykes S."/>
            <person name="Alvarado L."/>
            <person name="Kodira C.D."/>
            <person name="Straight P."/>
            <person name="Clardy J."/>
            <person name="Hung D."/>
            <person name="Kolter R."/>
            <person name="Mekalanos J."/>
            <person name="Walker S."/>
            <person name="Walsh C.T."/>
            <person name="Lander E."/>
            <person name="Galagan J."/>
            <person name="Nusbaum C."/>
            <person name="Birren B."/>
        </authorList>
    </citation>
    <scope>NUCLEOTIDE SEQUENCE [LARGE SCALE GENOMIC DNA]</scope>
    <source>
        <strain evidence="7">ATCC 25486 / DSM 40338 / CBS 914.69 / JCM 4507 / NBRC 13074 / NRRL 2958 / 5647</strain>
    </source>
</reference>
<accession>D6X8S4</accession>
<gene>
    <name evidence="6" type="ORF">SSDG_05956</name>
</gene>
<dbReference type="Pfam" id="PF00072">
    <property type="entry name" value="Response_reg"/>
    <property type="match status" value="1"/>
</dbReference>
<feature type="domain" description="Response regulatory" evidence="5">
    <location>
        <begin position="3"/>
        <end position="60"/>
    </location>
</feature>
<dbReference type="HOGENOM" id="CLU_000445_69_15_11"/>
<reference evidence="7" key="2">
    <citation type="submission" date="2009-10" db="EMBL/GenBank/DDBJ databases">
        <title>The genome sequence of Streptomyces pristinaespiralis strain ATCC 25486.</title>
        <authorList>
            <consortium name="The Broad Institute Genome Sequencing Platform"/>
            <consortium name="Broad Institute Microbial Sequencing Center"/>
            <person name="Fischbach M."/>
            <person name="Godfrey P."/>
            <person name="Ward D."/>
            <person name="Young S."/>
            <person name="Zeng Q."/>
            <person name="Koehrsen M."/>
            <person name="Alvarado L."/>
            <person name="Berlin A.M."/>
            <person name="Bochicchio J."/>
            <person name="Borenstein D."/>
            <person name="Chapman S.B."/>
            <person name="Chen Z."/>
            <person name="Engels R."/>
            <person name="Freedman E."/>
            <person name="Gellesch M."/>
            <person name="Goldberg J."/>
            <person name="Griggs A."/>
            <person name="Gujja S."/>
            <person name="Heilman E.R."/>
            <person name="Heiman D.I."/>
            <person name="Hepburn T.A."/>
            <person name="Howarth C."/>
            <person name="Jen D."/>
            <person name="Larson L."/>
            <person name="Lewis B."/>
            <person name="Mehta T."/>
            <person name="Park D."/>
            <person name="Pearson M."/>
            <person name="Richards J."/>
            <person name="Roberts A."/>
            <person name="Saif S."/>
            <person name="Shea T.D."/>
            <person name="Shenoy N."/>
            <person name="Sisk P."/>
            <person name="Stolte C."/>
            <person name="Sykes S.N."/>
            <person name="Thomson T."/>
            <person name="Walk T."/>
            <person name="White J."/>
            <person name="Yandava C."/>
            <person name="Straight P."/>
            <person name="Clardy J."/>
            <person name="Hung D."/>
            <person name="Kolter R."/>
            <person name="Mekalanos J."/>
            <person name="Walker S."/>
            <person name="Walsh C.T."/>
            <person name="Wieland-Brown L.C."/>
            <person name="Haas B."/>
            <person name="Nusbaum C."/>
            <person name="Birren B."/>
        </authorList>
    </citation>
    <scope>NUCLEOTIDE SEQUENCE [LARGE SCALE GENOMIC DNA]</scope>
    <source>
        <strain evidence="7">ATCC 25486 / DSM 40338 / CBS 914.69 / JCM 4507 / NBRC 13074 / NRRL 2958 / 5647</strain>
    </source>
</reference>
<evidence type="ECO:0000259" key="5">
    <source>
        <dbReference type="PROSITE" id="PS50110"/>
    </source>
</evidence>
<feature type="modified residue" description="4-aspartylphosphate" evidence="4">
    <location>
        <position position="54"/>
    </location>
</feature>
<organism evidence="6 7">
    <name type="scientific">Streptomyces pristinaespiralis (strain ATCC 25486 / DSM 40338 / CBS 914.69 / JCM 4507 / KCC S-0507 / NBRC 13074 / NRRL 2958 / 5647)</name>
    <dbReference type="NCBI Taxonomy" id="457429"/>
    <lineage>
        <taxon>Bacteria</taxon>
        <taxon>Bacillati</taxon>
        <taxon>Actinomycetota</taxon>
        <taxon>Actinomycetes</taxon>
        <taxon>Kitasatosporales</taxon>
        <taxon>Streptomycetaceae</taxon>
        <taxon>Streptomyces</taxon>
    </lineage>
</organism>
<dbReference type="EMBL" id="CM000950">
    <property type="protein sequence ID" value="EFH30739.1"/>
    <property type="molecule type" value="Genomic_DNA"/>
</dbReference>
<evidence type="ECO:0000256" key="2">
    <source>
        <dbReference type="ARBA" id="ARBA00023125"/>
    </source>
</evidence>
<dbReference type="Gene3D" id="3.40.50.2300">
    <property type="match status" value="1"/>
</dbReference>
<sequence>MIRVLIVDDQALMRAGFRALLDAEDGIEVVAEAADGRQGLEQARRHVPDVALVDVQMPGE</sequence>
<keyword evidence="7" id="KW-1185">Reference proteome</keyword>
<dbReference type="Proteomes" id="UP000002805">
    <property type="component" value="Chromosome"/>
</dbReference>
<evidence type="ECO:0000313" key="7">
    <source>
        <dbReference type="Proteomes" id="UP000002805"/>
    </source>
</evidence>
<evidence type="ECO:0000256" key="1">
    <source>
        <dbReference type="ARBA" id="ARBA00023015"/>
    </source>
</evidence>
<proteinExistence type="predicted"/>
<dbReference type="GO" id="GO:0003677">
    <property type="term" value="F:DNA binding"/>
    <property type="evidence" value="ECO:0007669"/>
    <property type="project" value="UniProtKB-KW"/>
</dbReference>
<keyword evidence="1" id="KW-0805">Transcription regulation</keyword>
<dbReference type="InterPro" id="IPR058245">
    <property type="entry name" value="NreC/VraR/RcsB-like_REC"/>
</dbReference>
<protein>
    <submittedName>
        <fullName evidence="6">Predicted protein</fullName>
    </submittedName>
</protein>
<dbReference type="PANTHER" id="PTHR43214">
    <property type="entry name" value="TWO-COMPONENT RESPONSE REGULATOR"/>
    <property type="match status" value="1"/>
</dbReference>
<dbReference type="PROSITE" id="PS50110">
    <property type="entry name" value="RESPONSE_REGULATORY"/>
    <property type="match status" value="1"/>
</dbReference>
<evidence type="ECO:0000313" key="6">
    <source>
        <dbReference type="EMBL" id="EFH30739.1"/>
    </source>
</evidence>
<dbReference type="InterPro" id="IPR001789">
    <property type="entry name" value="Sig_transdc_resp-reg_receiver"/>
</dbReference>
<dbReference type="eggNOG" id="COG2197">
    <property type="taxonomic scope" value="Bacteria"/>
</dbReference>
<dbReference type="SUPFAM" id="SSF52172">
    <property type="entry name" value="CheY-like"/>
    <property type="match status" value="1"/>
</dbReference>
<dbReference type="CDD" id="cd17535">
    <property type="entry name" value="REC_NarL-like"/>
    <property type="match status" value="1"/>
</dbReference>
<dbReference type="InterPro" id="IPR039420">
    <property type="entry name" value="WalR-like"/>
</dbReference>
<keyword evidence="4" id="KW-0597">Phosphoprotein</keyword>
<dbReference type="AlphaFoldDB" id="D6X8S4"/>
<keyword evidence="3" id="KW-0804">Transcription</keyword>
<dbReference type="PANTHER" id="PTHR43214:SF24">
    <property type="entry name" value="TRANSCRIPTIONAL REGULATORY PROTEIN NARL-RELATED"/>
    <property type="match status" value="1"/>
</dbReference>
<dbReference type="GO" id="GO:0000160">
    <property type="term" value="P:phosphorelay signal transduction system"/>
    <property type="evidence" value="ECO:0007669"/>
    <property type="project" value="InterPro"/>
</dbReference>